<evidence type="ECO:0000256" key="3">
    <source>
        <dbReference type="ARBA" id="ARBA00023110"/>
    </source>
</evidence>
<dbReference type="AlphaFoldDB" id="A0A0G4F565"/>
<name>A0A0G4F565_9ALVE</name>
<evidence type="ECO:0000256" key="8">
    <source>
        <dbReference type="SAM" id="MobiDB-lite"/>
    </source>
</evidence>
<proteinExistence type="inferred from homology"/>
<keyword evidence="3 7" id="KW-0697">Rotamase</keyword>
<keyword evidence="4 7" id="KW-0413">Isomerase</keyword>
<evidence type="ECO:0000256" key="7">
    <source>
        <dbReference type="RuleBase" id="RU365081"/>
    </source>
</evidence>
<dbReference type="PANTHER" id="PTHR45843">
    <property type="entry name" value="PEPTIDYL-PROLYL CIS-TRANS ISOMERASE-LIKE 4"/>
    <property type="match status" value="1"/>
</dbReference>
<dbReference type="InterPro" id="IPR000504">
    <property type="entry name" value="RRM_dom"/>
</dbReference>
<dbReference type="InterPro" id="IPR035542">
    <property type="entry name" value="CRIP"/>
</dbReference>
<feature type="domain" description="RRM" evidence="9">
    <location>
        <begin position="79"/>
        <end position="157"/>
    </location>
</feature>
<evidence type="ECO:0000256" key="5">
    <source>
        <dbReference type="ARBA" id="ARBA00023242"/>
    </source>
</evidence>
<dbReference type="PANTHER" id="PTHR45843:SF1">
    <property type="entry name" value="PEPTIDYL-PROLYL CIS-TRANS ISOMERASE-LIKE 4"/>
    <property type="match status" value="1"/>
</dbReference>
<feature type="compositionally biased region" description="Basic residues" evidence="8">
    <location>
        <begin position="305"/>
        <end position="339"/>
    </location>
</feature>
<feature type="region of interest" description="Disordered" evidence="8">
    <location>
        <begin position="187"/>
        <end position="474"/>
    </location>
</feature>
<comment type="similarity">
    <text evidence="7">Belongs to the cyclophilin-type PPIase family. PPIL4 subfamily.</text>
</comment>
<dbReference type="Pfam" id="PF00076">
    <property type="entry name" value="RRM_1"/>
    <property type="match status" value="1"/>
</dbReference>
<feature type="compositionally biased region" description="Acidic residues" evidence="8">
    <location>
        <begin position="1"/>
        <end position="10"/>
    </location>
</feature>
<dbReference type="SMART" id="SM00360">
    <property type="entry name" value="RRM"/>
    <property type="match status" value="1"/>
</dbReference>
<gene>
    <name evidence="10" type="ORF">Cvel_15203</name>
</gene>
<dbReference type="EC" id="5.2.1.8" evidence="7"/>
<dbReference type="VEuPathDB" id="CryptoDB:Cvel_15203"/>
<feature type="compositionally biased region" description="Basic and acidic residues" evidence="8">
    <location>
        <begin position="39"/>
        <end position="52"/>
    </location>
</feature>
<dbReference type="SUPFAM" id="SSF54928">
    <property type="entry name" value="RNA-binding domain, RBD"/>
    <property type="match status" value="1"/>
</dbReference>
<feature type="compositionally biased region" description="Basic and acidic residues" evidence="8">
    <location>
        <begin position="263"/>
        <end position="287"/>
    </location>
</feature>
<comment type="subcellular location">
    <subcellularLocation>
        <location evidence="2 7">Nucleus</location>
    </subcellularLocation>
</comment>
<evidence type="ECO:0000256" key="1">
    <source>
        <dbReference type="ARBA" id="ARBA00000971"/>
    </source>
</evidence>
<comment type="catalytic activity">
    <reaction evidence="1 7">
        <text>[protein]-peptidylproline (omega=180) = [protein]-peptidylproline (omega=0)</text>
        <dbReference type="Rhea" id="RHEA:16237"/>
        <dbReference type="Rhea" id="RHEA-COMP:10747"/>
        <dbReference type="Rhea" id="RHEA-COMP:10748"/>
        <dbReference type="ChEBI" id="CHEBI:83833"/>
        <dbReference type="ChEBI" id="CHEBI:83834"/>
        <dbReference type="EC" id="5.2.1.8"/>
    </reaction>
</comment>
<sequence length="493" mass="56830">MGGAEEDERSEEGPAPPPETDGDVTEGRKAGESGQGQPERNEEKKNADEALQKAEAKSRAILLEVLGDIPDADMKPPENVLFVCKLNPYTEDSDLEMIFSRFGKIESCQIIRDWKTGDSLQYAFIEFQEKKMAEDAYYKMDQVLVDDRRIHVDFSQSVAHHWSKFKKQGARGSREDAADLENRFGVSVSASRGGGRGRGRGRGGFGGRPPFHERGGGASGGGRGRGGPRDVPLQPYGVRDEPRGPGGRGGFVFDERDDVGDSNGRRFEDERRGREEGGRDRDRDRNGRGASRGRGSDEGMDSRDGKHKKEKKDKKDKKVKKHKKEKKQKKEKKTKKHHHDSSSSSDDDSVNRDKGHSSSLTHMESHERREREGDGHRNRNRVPDGFWEKERGERERERDHRENPPPRRRDHSPTGRSRSREPPRDRDREHRHGRSVSRERDRDRDRERGRMPEYGRGDRQRDRSRSRERDRDRYYDRDRDRDWGRERGGSRRY</sequence>
<dbReference type="PROSITE" id="PS50102">
    <property type="entry name" value="RRM"/>
    <property type="match status" value="1"/>
</dbReference>
<evidence type="ECO:0000259" key="9">
    <source>
        <dbReference type="PROSITE" id="PS50102"/>
    </source>
</evidence>
<keyword evidence="6 7" id="KW-0694">RNA-binding</keyword>
<evidence type="ECO:0000313" key="10">
    <source>
        <dbReference type="EMBL" id="CEM07346.1"/>
    </source>
</evidence>
<dbReference type="InterPro" id="IPR035979">
    <property type="entry name" value="RBD_domain_sf"/>
</dbReference>
<evidence type="ECO:0000256" key="6">
    <source>
        <dbReference type="PROSITE-ProRule" id="PRU00176"/>
    </source>
</evidence>
<feature type="compositionally biased region" description="Basic and acidic residues" evidence="8">
    <location>
        <begin position="386"/>
        <end position="474"/>
    </location>
</feature>
<protein>
    <recommendedName>
        <fullName evidence="7">Peptidyl-prolyl cis-trans isomerase</fullName>
        <shortName evidence="7">PPIase</shortName>
        <ecNumber evidence="7">5.2.1.8</ecNumber>
    </recommendedName>
</protein>
<feature type="compositionally biased region" description="Basic and acidic residues" evidence="8">
    <location>
        <begin position="363"/>
        <end position="377"/>
    </location>
</feature>
<comment type="function">
    <text evidence="7">PPIases accelerate the folding of proteins. It catalyzes the cis-trans isomerization of proline imidic peptide bonds in oligopeptides.</text>
</comment>
<keyword evidence="5 7" id="KW-0539">Nucleus</keyword>
<feature type="region of interest" description="Disordered" evidence="8">
    <location>
        <begin position="1"/>
        <end position="52"/>
    </location>
</feature>
<organism evidence="10">
    <name type="scientific">Chromera velia CCMP2878</name>
    <dbReference type="NCBI Taxonomy" id="1169474"/>
    <lineage>
        <taxon>Eukaryota</taxon>
        <taxon>Sar</taxon>
        <taxon>Alveolata</taxon>
        <taxon>Colpodellida</taxon>
        <taxon>Chromeraceae</taxon>
        <taxon>Chromera</taxon>
    </lineage>
</organism>
<evidence type="ECO:0000256" key="4">
    <source>
        <dbReference type="ARBA" id="ARBA00023235"/>
    </source>
</evidence>
<dbReference type="GO" id="GO:0005634">
    <property type="term" value="C:nucleus"/>
    <property type="evidence" value="ECO:0007669"/>
    <property type="project" value="UniProtKB-SubCell"/>
</dbReference>
<evidence type="ECO:0000256" key="2">
    <source>
        <dbReference type="ARBA" id="ARBA00004123"/>
    </source>
</evidence>
<dbReference type="InterPro" id="IPR012677">
    <property type="entry name" value="Nucleotide-bd_a/b_plait_sf"/>
</dbReference>
<dbReference type="GO" id="GO:0003723">
    <property type="term" value="F:RNA binding"/>
    <property type="evidence" value="ECO:0007669"/>
    <property type="project" value="UniProtKB-UniRule"/>
</dbReference>
<dbReference type="CDD" id="cd12235">
    <property type="entry name" value="RRM_PPIL4"/>
    <property type="match status" value="1"/>
</dbReference>
<feature type="compositionally biased region" description="Basic and acidic residues" evidence="8">
    <location>
        <begin position="294"/>
        <end position="304"/>
    </location>
</feature>
<reference evidence="10" key="1">
    <citation type="submission" date="2014-11" db="EMBL/GenBank/DDBJ databases">
        <authorList>
            <person name="Otto D Thomas"/>
            <person name="Naeem Raeece"/>
        </authorList>
    </citation>
    <scope>NUCLEOTIDE SEQUENCE</scope>
</reference>
<dbReference type="EMBL" id="CDMZ01000125">
    <property type="protein sequence ID" value="CEM07346.1"/>
    <property type="molecule type" value="Genomic_DNA"/>
</dbReference>
<feature type="compositionally biased region" description="Gly residues" evidence="8">
    <location>
        <begin position="216"/>
        <end position="225"/>
    </location>
</feature>
<dbReference type="Gene3D" id="3.30.70.330">
    <property type="match status" value="1"/>
</dbReference>
<accession>A0A0G4F565</accession>
<dbReference type="GO" id="GO:0003755">
    <property type="term" value="F:peptidyl-prolyl cis-trans isomerase activity"/>
    <property type="evidence" value="ECO:0007669"/>
    <property type="project" value="UniProtKB-UniRule"/>
</dbReference>